<evidence type="ECO:0000313" key="2">
    <source>
        <dbReference type="EMBL" id="CAI9114414.1"/>
    </source>
</evidence>
<evidence type="ECO:0000256" key="1">
    <source>
        <dbReference type="SAM" id="MobiDB-lite"/>
    </source>
</evidence>
<dbReference type="Proteomes" id="UP001161247">
    <property type="component" value="Chromosome 7"/>
</dbReference>
<dbReference type="Gene3D" id="3.60.20.10">
    <property type="entry name" value="Glutamine Phosphoribosylpyrophosphate, subunit 1, domain 1"/>
    <property type="match status" value="1"/>
</dbReference>
<organism evidence="2 3">
    <name type="scientific">Oldenlandia corymbosa var. corymbosa</name>
    <dbReference type="NCBI Taxonomy" id="529605"/>
    <lineage>
        <taxon>Eukaryota</taxon>
        <taxon>Viridiplantae</taxon>
        <taxon>Streptophyta</taxon>
        <taxon>Embryophyta</taxon>
        <taxon>Tracheophyta</taxon>
        <taxon>Spermatophyta</taxon>
        <taxon>Magnoliopsida</taxon>
        <taxon>eudicotyledons</taxon>
        <taxon>Gunneridae</taxon>
        <taxon>Pentapetalae</taxon>
        <taxon>asterids</taxon>
        <taxon>lamiids</taxon>
        <taxon>Gentianales</taxon>
        <taxon>Rubiaceae</taxon>
        <taxon>Rubioideae</taxon>
        <taxon>Spermacoceae</taxon>
        <taxon>Hedyotis-Oldenlandia complex</taxon>
        <taxon>Oldenlandia</taxon>
    </lineage>
</organism>
<dbReference type="AlphaFoldDB" id="A0AAV1E2I9"/>
<evidence type="ECO:0000313" key="3">
    <source>
        <dbReference type="Proteomes" id="UP001161247"/>
    </source>
</evidence>
<protein>
    <submittedName>
        <fullName evidence="2">OLC1v1015132C1</fullName>
    </submittedName>
</protein>
<gene>
    <name evidence="2" type="ORF">OLC1_LOCUS21181</name>
</gene>
<name>A0AAV1E2I9_OLDCO</name>
<keyword evidence="3" id="KW-1185">Reference proteome</keyword>
<dbReference type="EMBL" id="OX459124">
    <property type="protein sequence ID" value="CAI9114414.1"/>
    <property type="molecule type" value="Genomic_DNA"/>
</dbReference>
<feature type="region of interest" description="Disordered" evidence="1">
    <location>
        <begin position="21"/>
        <end position="83"/>
    </location>
</feature>
<dbReference type="InterPro" id="IPR029055">
    <property type="entry name" value="Ntn_hydrolases_N"/>
</dbReference>
<reference evidence="2" key="1">
    <citation type="submission" date="2023-03" db="EMBL/GenBank/DDBJ databases">
        <authorList>
            <person name="Julca I."/>
        </authorList>
    </citation>
    <scope>NUCLEOTIDE SEQUENCE</scope>
</reference>
<sequence length="154" mass="16486">MLKSSYDIMSSTLEIAAGSRQIIQSTRNERKMTSVGSASCLPESSTTKGGSKKRKMDTVSGVPESSSEGPVLTSSSDDDDDVGDEIYLCEDDSFETYDPEFAKGTTALGFFFEEGIMVAADHCSKSSKTAPNIVQLNSHMLASISGGRNFCLKI</sequence>
<dbReference type="SUPFAM" id="SSF56235">
    <property type="entry name" value="N-terminal nucleophile aminohydrolases (Ntn hydrolases)"/>
    <property type="match status" value="1"/>
</dbReference>
<proteinExistence type="predicted"/>
<accession>A0AAV1E2I9</accession>